<dbReference type="InterPro" id="IPR018551">
    <property type="entry name" value="DUF2007"/>
</dbReference>
<gene>
    <name evidence="2" type="ORF">AUC69_04060</name>
</gene>
<accession>A0A1E3VJQ4</accession>
<organism evidence="2 3">
    <name type="scientific">Methyloceanibacter superfactus</name>
    <dbReference type="NCBI Taxonomy" id="1774969"/>
    <lineage>
        <taxon>Bacteria</taxon>
        <taxon>Pseudomonadati</taxon>
        <taxon>Pseudomonadota</taxon>
        <taxon>Alphaproteobacteria</taxon>
        <taxon>Hyphomicrobiales</taxon>
        <taxon>Hyphomicrobiaceae</taxon>
        <taxon>Methyloceanibacter</taxon>
    </lineage>
</organism>
<sequence length="77" mass="8421">MKELMRTNDPVLLSFVSALLEGADIAFIVLDTNMSVMEGSIGILPRRVLVEEDSMDQARSLLTEAGVGHDITDKEKS</sequence>
<reference evidence="2 3" key="1">
    <citation type="journal article" date="2016" name="Environ. Microbiol.">
        <title>New Methyloceanibacter diversity from North Sea sediments includes methanotroph containing solely the soluble methane monooxygenase.</title>
        <authorList>
            <person name="Vekeman B."/>
            <person name="Kerckhof F.M."/>
            <person name="Cremers G."/>
            <person name="de Vos P."/>
            <person name="Vandamme P."/>
            <person name="Boon N."/>
            <person name="Op den Camp H.J."/>
            <person name="Heylen K."/>
        </authorList>
    </citation>
    <scope>NUCLEOTIDE SEQUENCE [LARGE SCALE GENOMIC DNA]</scope>
    <source>
        <strain evidence="2 3">R-67175</strain>
    </source>
</reference>
<dbReference type="InterPro" id="IPR011322">
    <property type="entry name" value="N-reg_PII-like_a/b"/>
</dbReference>
<dbReference type="STRING" id="1774969.AUC69_04060"/>
<protein>
    <recommendedName>
        <fullName evidence="1">DUF2007 domain-containing protein</fullName>
    </recommendedName>
</protein>
<evidence type="ECO:0000259" key="1">
    <source>
        <dbReference type="Pfam" id="PF09413"/>
    </source>
</evidence>
<dbReference type="Gene3D" id="3.30.70.790">
    <property type="entry name" value="UreE, C-terminal domain"/>
    <property type="match status" value="1"/>
</dbReference>
<proteinExistence type="predicted"/>
<feature type="domain" description="DUF2007" evidence="1">
    <location>
        <begin position="1"/>
        <end position="66"/>
    </location>
</feature>
<evidence type="ECO:0000313" key="3">
    <source>
        <dbReference type="Proteomes" id="UP000094472"/>
    </source>
</evidence>
<name>A0A1E3VJQ4_9HYPH</name>
<keyword evidence="3" id="KW-1185">Reference proteome</keyword>
<comment type="caution">
    <text evidence="2">The sequence shown here is derived from an EMBL/GenBank/DDBJ whole genome shotgun (WGS) entry which is preliminary data.</text>
</comment>
<dbReference type="RefSeq" id="WP_069442922.1">
    <property type="nucleotide sequence ID" value="NZ_LPWF01000037.1"/>
</dbReference>
<dbReference type="AlphaFoldDB" id="A0A1E3VJQ4"/>
<dbReference type="Pfam" id="PF09413">
    <property type="entry name" value="DUF2007"/>
    <property type="match status" value="1"/>
</dbReference>
<dbReference type="OrthoDB" id="5297170at2"/>
<dbReference type="Proteomes" id="UP000094472">
    <property type="component" value="Unassembled WGS sequence"/>
</dbReference>
<evidence type="ECO:0000313" key="2">
    <source>
        <dbReference type="EMBL" id="ODR93745.1"/>
    </source>
</evidence>
<dbReference type="EMBL" id="LPWF01000037">
    <property type="protein sequence ID" value="ODR93745.1"/>
    <property type="molecule type" value="Genomic_DNA"/>
</dbReference>
<dbReference type="SUPFAM" id="SSF54913">
    <property type="entry name" value="GlnB-like"/>
    <property type="match status" value="1"/>
</dbReference>